<dbReference type="InterPro" id="IPR002941">
    <property type="entry name" value="DNA_methylase_N4/N6"/>
</dbReference>
<dbReference type="Gene3D" id="3.40.50.150">
    <property type="entry name" value="Vaccinia Virus protein VP39"/>
    <property type="match status" value="2"/>
</dbReference>
<dbReference type="EMBL" id="DTBH01000127">
    <property type="protein sequence ID" value="HGQ77413.1"/>
    <property type="molecule type" value="Genomic_DNA"/>
</dbReference>
<keyword evidence="2" id="KW-0808">Transferase</keyword>
<organism evidence="4">
    <name type="scientific">Fervidobacterium pennivorans</name>
    <dbReference type="NCBI Taxonomy" id="93466"/>
    <lineage>
        <taxon>Bacteria</taxon>
        <taxon>Thermotogati</taxon>
        <taxon>Thermotogota</taxon>
        <taxon>Thermotogae</taxon>
        <taxon>Thermotogales</taxon>
        <taxon>Fervidobacteriaceae</taxon>
        <taxon>Fervidobacterium</taxon>
    </lineage>
</organism>
<evidence type="ECO:0000256" key="2">
    <source>
        <dbReference type="ARBA" id="ARBA00022679"/>
    </source>
</evidence>
<gene>
    <name evidence="4" type="ORF">ENU12_05815</name>
</gene>
<reference evidence="4" key="1">
    <citation type="journal article" date="2020" name="mSystems">
        <title>Genome- and Community-Level Interaction Insights into Carbon Utilization and Element Cycling Functions of Hydrothermarchaeota in Hydrothermal Sediment.</title>
        <authorList>
            <person name="Zhou Z."/>
            <person name="Liu Y."/>
            <person name="Xu W."/>
            <person name="Pan J."/>
            <person name="Luo Z.H."/>
            <person name="Li M."/>
        </authorList>
    </citation>
    <scope>NUCLEOTIDE SEQUENCE [LARGE SCALE GENOMIC DNA]</scope>
    <source>
        <strain evidence="4">SpSt-640</strain>
    </source>
</reference>
<protein>
    <recommendedName>
        <fullName evidence="3">DNA methylase N-4/N-6 domain-containing protein</fullName>
    </recommendedName>
</protein>
<accession>A0A7V4FG96</accession>
<evidence type="ECO:0000259" key="3">
    <source>
        <dbReference type="Pfam" id="PF01555"/>
    </source>
</evidence>
<dbReference type="InterPro" id="IPR029063">
    <property type="entry name" value="SAM-dependent_MTases_sf"/>
</dbReference>
<dbReference type="SUPFAM" id="SSF53335">
    <property type="entry name" value="S-adenosyl-L-methionine-dependent methyltransferases"/>
    <property type="match status" value="3"/>
</dbReference>
<feature type="domain" description="DNA methylase N-4/N-6" evidence="3">
    <location>
        <begin position="28"/>
        <end position="83"/>
    </location>
</feature>
<keyword evidence="1" id="KW-0489">Methyltransferase</keyword>
<dbReference type="Pfam" id="PF01555">
    <property type="entry name" value="N6_N4_Mtase"/>
    <property type="match status" value="1"/>
</dbReference>
<evidence type="ECO:0000256" key="1">
    <source>
        <dbReference type="ARBA" id="ARBA00022603"/>
    </source>
</evidence>
<dbReference type="GO" id="GO:0003677">
    <property type="term" value="F:DNA binding"/>
    <property type="evidence" value="ECO:0007669"/>
    <property type="project" value="InterPro"/>
</dbReference>
<evidence type="ECO:0000313" key="4">
    <source>
        <dbReference type="EMBL" id="HGQ77413.1"/>
    </source>
</evidence>
<comment type="caution">
    <text evidence="4">The sequence shown here is derived from an EMBL/GenBank/DDBJ whole genome shotgun (WGS) entry which is preliminary data.</text>
</comment>
<dbReference type="GO" id="GO:0032259">
    <property type="term" value="P:methylation"/>
    <property type="evidence" value="ECO:0007669"/>
    <property type="project" value="UniProtKB-KW"/>
</dbReference>
<dbReference type="AlphaFoldDB" id="A0A7V4FG96"/>
<proteinExistence type="predicted"/>
<sequence length="504" mass="58448">MEACKATNLISMVTKMVVDSPKLVRYWGRKPPFMVSKYIEEFTKEGEVVLDPFAGSGNIVKVALELGRRAIYVDLNSFAKLIAEGTILGCDVEELKKVIDVIVQDEEIEVVTGEKKIKVSRKELFSIKCPCGEIAEVKSIIFTRFYMFNFEPEKATKLRRKVLEKIRESDFVTHEKLVEQLSDIQKNGVTNALKGLIKMGAVTEQVLPIEINYVKPCICGRTEINGFCEPEWLIEDPIRPAYWYPKTELRYPDGKPFLKKRDVERVHEFFDSRTLAFLSYLWHKINEINVSYTTKKCLHLIFMATLARSSKMNRPSGGTWPINSYWIPRKYVIRNPFYVFIRAANDLIHKLSSCQCKRKEGGNAEVLGKKADVAFLLDDAAKLSLPDNSVDYVITDPPHTDEAQFFELSTFYTSWMKEELDFEKEFVVNPRQGKDLKKYLDMYTRFVLEMRRVLKSSRYFTTILHEEDKTILEKCIEITKEAGFDLYKLDKIDNFHIITFVLPK</sequence>
<dbReference type="GO" id="GO:0008170">
    <property type="term" value="F:N-methyltransferase activity"/>
    <property type="evidence" value="ECO:0007669"/>
    <property type="project" value="InterPro"/>
</dbReference>
<name>A0A7V4FG96_FERPE</name>